<feature type="compositionally biased region" description="Acidic residues" evidence="2">
    <location>
        <begin position="323"/>
        <end position="332"/>
    </location>
</feature>
<feature type="compositionally biased region" description="Acidic residues" evidence="2">
    <location>
        <begin position="530"/>
        <end position="547"/>
    </location>
</feature>
<keyword evidence="1" id="KW-0175">Coiled coil</keyword>
<dbReference type="EMBL" id="JAACJM010000111">
    <property type="protein sequence ID" value="KAF5345559.1"/>
    <property type="molecule type" value="Genomic_DNA"/>
</dbReference>
<feature type="compositionally biased region" description="Polar residues" evidence="2">
    <location>
        <begin position="623"/>
        <end position="633"/>
    </location>
</feature>
<feature type="compositionally biased region" description="Basic residues" evidence="2">
    <location>
        <begin position="552"/>
        <end position="570"/>
    </location>
</feature>
<feature type="compositionally biased region" description="Polar residues" evidence="2">
    <location>
        <begin position="392"/>
        <end position="408"/>
    </location>
</feature>
<accession>A0A8H5CPH3</accession>
<feature type="compositionally biased region" description="Low complexity" evidence="2">
    <location>
        <begin position="336"/>
        <end position="351"/>
    </location>
</feature>
<feature type="region of interest" description="Disordered" evidence="2">
    <location>
        <begin position="496"/>
        <end position="681"/>
    </location>
</feature>
<proteinExistence type="predicted"/>
<feature type="compositionally biased region" description="Low complexity" evidence="2">
    <location>
        <begin position="455"/>
        <end position="475"/>
    </location>
</feature>
<gene>
    <name evidence="3" type="ORF">D9758_011988</name>
</gene>
<feature type="compositionally biased region" description="Basic and acidic residues" evidence="2">
    <location>
        <begin position="584"/>
        <end position="600"/>
    </location>
</feature>
<feature type="compositionally biased region" description="Basic and acidic residues" evidence="2">
    <location>
        <begin position="515"/>
        <end position="529"/>
    </location>
</feature>
<comment type="caution">
    <text evidence="3">The sequence shown here is derived from an EMBL/GenBank/DDBJ whole genome shotgun (WGS) entry which is preliminary data.</text>
</comment>
<dbReference type="Proteomes" id="UP000559256">
    <property type="component" value="Unassembled WGS sequence"/>
</dbReference>
<evidence type="ECO:0000313" key="3">
    <source>
        <dbReference type="EMBL" id="KAF5345559.1"/>
    </source>
</evidence>
<dbReference type="AlphaFoldDB" id="A0A8H5CPH3"/>
<feature type="coiled-coil region" evidence="1">
    <location>
        <begin position="204"/>
        <end position="259"/>
    </location>
</feature>
<evidence type="ECO:0000313" key="4">
    <source>
        <dbReference type="Proteomes" id="UP000559256"/>
    </source>
</evidence>
<name>A0A8H5CPH3_9AGAR</name>
<sequence length="681" mass="76844">MSDDNGNGKPSVEEELARLKRLLEENAARCRERCSRQRTEEDSNKEQGSEKDQDRSADAEDSRKEIRRKLEEMMEMTRFSKEYHERRKVKEEQDWNEVLAVVQQNGEVRLSGLKTLFDEQEEIKRQHQTANDDEQLLSKLTLLLMENSNNRDAQIQNEHNAHPLPLLSSRIADFLASFSMDVCKAFEEAELKAQQDIARSLADALEARNERDNANRMLHEAQMETQQWKQEVVSLKGVLKQAESTIAHHLETISLLKRESIQWRDQSRNWQEHFLRVEQERCGLASKVEELNEKLQMQMHNRPGYTMGMAPLTPISRYADRDQDNDDVDDMEDHVPSTSPTHPHLLSTLPLPLSPPEPETPSRSHRMNGLSLARTSTNKTPNPKSKARALPNANTSGKARSQPSSGSSRQHRRSDVDDDQSMATTSTCASTSTGVRHKKSFSSLSQSAPRDEEIASGSGSTSHSAHSAHSATLMATSSIPQSRLIRRITATVPVNAVKEENDDDGQGVFIDDGEVEHHQLGVEVERGQDDEVDEDEDDGAEDDDEYIEPQPQRRRRTTSTKGRAARRRASKIIQEPSEEESENEKEVHGNRQAEKVKETESGEESEEDELMITSQDKFRDTHATATTTPSQNQNKRRPPPTPGPSAPLNKRRKNNAHSTLNTHSNGTGVHTTKAAAAKKRN</sequence>
<feature type="compositionally biased region" description="Polar residues" evidence="2">
    <location>
        <begin position="373"/>
        <end position="383"/>
    </location>
</feature>
<reference evidence="3 4" key="1">
    <citation type="journal article" date="2020" name="ISME J.">
        <title>Uncovering the hidden diversity of litter-decomposition mechanisms in mushroom-forming fungi.</title>
        <authorList>
            <person name="Floudas D."/>
            <person name="Bentzer J."/>
            <person name="Ahren D."/>
            <person name="Johansson T."/>
            <person name="Persson P."/>
            <person name="Tunlid A."/>
        </authorList>
    </citation>
    <scope>NUCLEOTIDE SEQUENCE [LARGE SCALE GENOMIC DNA]</scope>
    <source>
        <strain evidence="3 4">CBS 291.85</strain>
    </source>
</reference>
<feature type="compositionally biased region" description="Acidic residues" evidence="2">
    <location>
        <begin position="601"/>
        <end position="610"/>
    </location>
</feature>
<feature type="region of interest" description="Disordered" evidence="2">
    <location>
        <begin position="317"/>
        <end position="475"/>
    </location>
</feature>
<organism evidence="3 4">
    <name type="scientific">Tetrapyrgos nigripes</name>
    <dbReference type="NCBI Taxonomy" id="182062"/>
    <lineage>
        <taxon>Eukaryota</taxon>
        <taxon>Fungi</taxon>
        <taxon>Dikarya</taxon>
        <taxon>Basidiomycota</taxon>
        <taxon>Agaricomycotina</taxon>
        <taxon>Agaricomycetes</taxon>
        <taxon>Agaricomycetidae</taxon>
        <taxon>Agaricales</taxon>
        <taxon>Marasmiineae</taxon>
        <taxon>Marasmiaceae</taxon>
        <taxon>Tetrapyrgos</taxon>
    </lineage>
</organism>
<keyword evidence="4" id="KW-1185">Reference proteome</keyword>
<feature type="compositionally biased region" description="Polar residues" evidence="2">
    <location>
        <begin position="656"/>
        <end position="670"/>
    </location>
</feature>
<dbReference type="OrthoDB" id="3269067at2759"/>
<protein>
    <submittedName>
        <fullName evidence="3">Uncharacterized protein</fullName>
    </submittedName>
</protein>
<feature type="region of interest" description="Disordered" evidence="2">
    <location>
        <begin position="30"/>
        <end position="65"/>
    </location>
</feature>
<evidence type="ECO:0000256" key="2">
    <source>
        <dbReference type="SAM" id="MobiDB-lite"/>
    </source>
</evidence>
<feature type="compositionally biased region" description="Low complexity" evidence="2">
    <location>
        <begin position="421"/>
        <end position="433"/>
    </location>
</feature>
<evidence type="ECO:0000256" key="1">
    <source>
        <dbReference type="SAM" id="Coils"/>
    </source>
</evidence>